<dbReference type="Pfam" id="PF01190">
    <property type="entry name" value="Pollen_Ole_e_1"/>
    <property type="match status" value="1"/>
</dbReference>
<dbReference type="InterPro" id="IPR006041">
    <property type="entry name" value="Pollen_Ole_e1_allergen"/>
</dbReference>
<evidence type="ECO:0000313" key="5">
    <source>
        <dbReference type="Proteomes" id="UP000501690"/>
    </source>
</evidence>
<dbReference type="PANTHER" id="PTHR31614">
    <property type="entry name" value="PROTEIN DOWNSTREAM OF FLC-RELATED"/>
    <property type="match status" value="1"/>
</dbReference>
<dbReference type="PANTHER" id="PTHR31614:SF2">
    <property type="entry name" value="F28N24.16 PROTEIN"/>
    <property type="match status" value="1"/>
</dbReference>
<dbReference type="EMBL" id="CP039345">
    <property type="protein sequence ID" value="QCD76850.1"/>
    <property type="molecule type" value="Genomic_DNA"/>
</dbReference>
<dbReference type="PROSITE" id="PS00925">
    <property type="entry name" value="OLEEI"/>
    <property type="match status" value="1"/>
</dbReference>
<name>A0A4D6KJY9_VIGUN</name>
<keyword evidence="2" id="KW-1015">Disulfide bond</keyword>
<dbReference type="GO" id="GO:0005615">
    <property type="term" value="C:extracellular space"/>
    <property type="evidence" value="ECO:0007669"/>
    <property type="project" value="InterPro"/>
</dbReference>
<gene>
    <name evidence="4" type="ORF">DEO72_LG1g471</name>
</gene>
<evidence type="ECO:0000256" key="3">
    <source>
        <dbReference type="SAM" id="SignalP"/>
    </source>
</evidence>
<sequence length="171" mass="18730">MAKSSVIVLASALCFLSFLGSTCAKDRFFVEGVVYCDTCRVQFLTKMSEFLEGAAVRVMCSQVDNAKNVTFNKETTTNAIGAYKMEVDGDHEEDTCEVILVKSPRADCNEVDKEAHLQQAARISITKNNGIVSNIRQANPLGFLKKDRLPGCVELFKELGINEDGTPIPSV</sequence>
<protein>
    <submittedName>
        <fullName evidence="4">Pollen allergen Ole e 1 family</fullName>
    </submittedName>
</protein>
<reference evidence="4 5" key="1">
    <citation type="submission" date="2019-04" db="EMBL/GenBank/DDBJ databases">
        <title>An improved genome assembly and genetic linkage map for asparagus bean, Vigna unguiculata ssp. sesquipedialis.</title>
        <authorList>
            <person name="Xia Q."/>
            <person name="Zhang R."/>
            <person name="Dong Y."/>
        </authorList>
    </citation>
    <scope>NUCLEOTIDE SEQUENCE [LARGE SCALE GENOMIC DNA]</scope>
    <source>
        <tissue evidence="4">Leaf</tissue>
    </source>
</reference>
<evidence type="ECO:0000256" key="2">
    <source>
        <dbReference type="ARBA" id="ARBA00023157"/>
    </source>
</evidence>
<proteinExistence type="inferred from homology"/>
<dbReference type="Proteomes" id="UP000501690">
    <property type="component" value="Linkage Group LG1"/>
</dbReference>
<evidence type="ECO:0000256" key="1">
    <source>
        <dbReference type="ARBA" id="ARBA00010049"/>
    </source>
</evidence>
<keyword evidence="3" id="KW-0732">Signal</keyword>
<dbReference type="AlphaFoldDB" id="A0A4D6KJY9"/>
<feature type="signal peptide" evidence="3">
    <location>
        <begin position="1"/>
        <end position="24"/>
    </location>
</feature>
<comment type="similarity">
    <text evidence="1">Belongs to the Ole e I family.</text>
</comment>
<feature type="chain" id="PRO_5020023378" evidence="3">
    <location>
        <begin position="25"/>
        <end position="171"/>
    </location>
</feature>
<evidence type="ECO:0000313" key="4">
    <source>
        <dbReference type="EMBL" id="QCD76850.1"/>
    </source>
</evidence>
<accession>A0A4D6KJY9</accession>
<dbReference type="InterPro" id="IPR006040">
    <property type="entry name" value="Allergen_Ole_e_I_CS"/>
</dbReference>
<keyword evidence="5" id="KW-1185">Reference proteome</keyword>
<organism evidence="4 5">
    <name type="scientific">Vigna unguiculata</name>
    <name type="common">Cowpea</name>
    <dbReference type="NCBI Taxonomy" id="3917"/>
    <lineage>
        <taxon>Eukaryota</taxon>
        <taxon>Viridiplantae</taxon>
        <taxon>Streptophyta</taxon>
        <taxon>Embryophyta</taxon>
        <taxon>Tracheophyta</taxon>
        <taxon>Spermatophyta</taxon>
        <taxon>Magnoliopsida</taxon>
        <taxon>eudicotyledons</taxon>
        <taxon>Gunneridae</taxon>
        <taxon>Pentapetalae</taxon>
        <taxon>rosids</taxon>
        <taxon>fabids</taxon>
        <taxon>Fabales</taxon>
        <taxon>Fabaceae</taxon>
        <taxon>Papilionoideae</taxon>
        <taxon>50 kb inversion clade</taxon>
        <taxon>NPAAA clade</taxon>
        <taxon>indigoferoid/millettioid clade</taxon>
        <taxon>Phaseoleae</taxon>
        <taxon>Vigna</taxon>
    </lineage>
</organism>